<dbReference type="PANTHER" id="PTHR19325">
    <property type="entry name" value="COMPLEMENT COMPONENT-RELATED SUSHI DOMAIN-CONTAINING"/>
    <property type="match status" value="1"/>
</dbReference>
<keyword evidence="5" id="KW-0325">Glycoprotein</keyword>
<dbReference type="InterPro" id="IPR035976">
    <property type="entry name" value="Sushi/SCR/CCP_sf"/>
</dbReference>
<dbReference type="PANTHER" id="PTHR19325:SF551">
    <property type="entry name" value="ZONA PELLUCIDA SPERM-BINDING PROTEIN 3 RECEPTOR"/>
    <property type="match status" value="1"/>
</dbReference>
<dbReference type="InterPro" id="IPR000436">
    <property type="entry name" value="Sushi_SCR_CCP_dom"/>
</dbReference>
<evidence type="ECO:0000256" key="1">
    <source>
        <dbReference type="ARBA" id="ARBA00022659"/>
    </source>
</evidence>
<evidence type="ECO:0000259" key="7">
    <source>
        <dbReference type="PROSITE" id="PS50923"/>
    </source>
</evidence>
<evidence type="ECO:0000256" key="4">
    <source>
        <dbReference type="ARBA" id="ARBA00023157"/>
    </source>
</evidence>
<keyword evidence="3" id="KW-0677">Repeat</keyword>
<protein>
    <recommendedName>
        <fullName evidence="7">Sushi domain-containing protein</fullName>
    </recommendedName>
</protein>
<keyword evidence="4 6" id="KW-1015">Disulfide bond</keyword>
<name>A0A7M4DV39_CROPO</name>
<dbReference type="SUPFAM" id="SSF57535">
    <property type="entry name" value="Complement control module/SCR domain"/>
    <property type="match status" value="4"/>
</dbReference>
<dbReference type="OMA" id="HSITIEC"/>
<accession>A0A7M4DV39</accession>
<organism evidence="8 9">
    <name type="scientific">Crocodylus porosus</name>
    <name type="common">Saltwater crocodile</name>
    <name type="synonym">Estuarine crocodile</name>
    <dbReference type="NCBI Taxonomy" id="8502"/>
    <lineage>
        <taxon>Eukaryota</taxon>
        <taxon>Metazoa</taxon>
        <taxon>Chordata</taxon>
        <taxon>Craniata</taxon>
        <taxon>Vertebrata</taxon>
        <taxon>Euteleostomi</taxon>
        <taxon>Archelosauria</taxon>
        <taxon>Archosauria</taxon>
        <taxon>Crocodylia</taxon>
        <taxon>Longirostres</taxon>
        <taxon>Crocodylidae</taxon>
        <taxon>Crocodylus</taxon>
    </lineage>
</organism>
<comment type="caution">
    <text evidence="6">Lacks conserved residue(s) required for the propagation of feature annotation.</text>
</comment>
<evidence type="ECO:0000256" key="2">
    <source>
        <dbReference type="ARBA" id="ARBA00022729"/>
    </source>
</evidence>
<feature type="disulfide bond" evidence="6">
    <location>
        <begin position="250"/>
        <end position="277"/>
    </location>
</feature>
<feature type="domain" description="Sushi" evidence="7">
    <location>
        <begin position="149"/>
        <end position="208"/>
    </location>
</feature>
<dbReference type="CDD" id="cd00033">
    <property type="entry name" value="CCP"/>
    <property type="match status" value="3"/>
</dbReference>
<feature type="domain" description="Sushi" evidence="7">
    <location>
        <begin position="215"/>
        <end position="279"/>
    </location>
</feature>
<evidence type="ECO:0000256" key="5">
    <source>
        <dbReference type="ARBA" id="ARBA00023180"/>
    </source>
</evidence>
<evidence type="ECO:0000313" key="9">
    <source>
        <dbReference type="Proteomes" id="UP000594220"/>
    </source>
</evidence>
<dbReference type="Proteomes" id="UP000594220">
    <property type="component" value="Unplaced"/>
</dbReference>
<dbReference type="PROSITE" id="PS50923">
    <property type="entry name" value="SUSHI"/>
    <property type="match status" value="3"/>
</dbReference>
<keyword evidence="2" id="KW-0732">Signal</keyword>
<evidence type="ECO:0000313" key="8">
    <source>
        <dbReference type="Ensembl" id="ENSCPRP00005000217.1"/>
    </source>
</evidence>
<dbReference type="AlphaFoldDB" id="A0A7M4DV39"/>
<dbReference type="GeneTree" id="ENSGT00940000161110"/>
<dbReference type="SMART" id="SM00032">
    <property type="entry name" value="CCP"/>
    <property type="match status" value="3"/>
</dbReference>
<evidence type="ECO:0000256" key="6">
    <source>
        <dbReference type="PROSITE-ProRule" id="PRU00302"/>
    </source>
</evidence>
<keyword evidence="9" id="KW-1185">Reference proteome</keyword>
<sequence>KGPQESCSLKLAAAVFCWWNRSISVCVRCWVGASSNLFVKGFPFFLLLRYRLIGRSSILCVIDGSGVGWSHRIPDCAPIPCLPPPDIENGKHSGEQEDYTYGASVTYRCNDVPRGSVPFSLIGAETIHCHSDAEKNGIWSAPAPQCKVVKCPEPAVPNGKRETGYLPNYIYGNRVIMKCLPGFVMSGRDVIVCQEDNTWHPELPVCQLPGTVSVSTASTPTGTAPVIPHGRIIHGPKPPYAVGHSITIECDAGYTLHGEANIQYVGGNQWKPGIPSCELKRGLSTGK</sequence>
<keyword evidence="1 6" id="KW-0768">Sushi</keyword>
<evidence type="ECO:0000256" key="3">
    <source>
        <dbReference type="ARBA" id="ARBA00022737"/>
    </source>
</evidence>
<reference evidence="8" key="2">
    <citation type="submission" date="2025-09" db="UniProtKB">
        <authorList>
            <consortium name="Ensembl"/>
        </authorList>
    </citation>
    <scope>IDENTIFICATION</scope>
</reference>
<dbReference type="Gene3D" id="2.10.70.10">
    <property type="entry name" value="Complement Module, domain 1"/>
    <property type="match status" value="3"/>
</dbReference>
<dbReference type="Pfam" id="PF00084">
    <property type="entry name" value="Sushi"/>
    <property type="match status" value="3"/>
</dbReference>
<dbReference type="FunFam" id="2.10.70.10:FF:000014">
    <property type="entry name" value="Membrane cofactor protein"/>
    <property type="match status" value="1"/>
</dbReference>
<feature type="domain" description="Sushi" evidence="7">
    <location>
        <begin position="79"/>
        <end position="148"/>
    </location>
</feature>
<proteinExistence type="predicted"/>
<dbReference type="Ensembl" id="ENSCPRT00005000282.1">
    <property type="protein sequence ID" value="ENSCPRP00005000217.1"/>
    <property type="gene ID" value="ENSCPRG00005000220.1"/>
</dbReference>
<feature type="disulfide bond" evidence="6">
    <location>
        <begin position="179"/>
        <end position="206"/>
    </location>
</feature>
<dbReference type="InterPro" id="IPR050350">
    <property type="entry name" value="Compl-Cell_Adhes-Reg"/>
</dbReference>
<reference evidence="8" key="1">
    <citation type="submission" date="2025-08" db="UniProtKB">
        <authorList>
            <consortium name="Ensembl"/>
        </authorList>
    </citation>
    <scope>IDENTIFICATION</scope>
</reference>